<comment type="caution">
    <text evidence="1">The sequence shown here is derived from an EMBL/GenBank/DDBJ whole genome shotgun (WGS) entry which is preliminary data.</text>
</comment>
<evidence type="ECO:0000313" key="2">
    <source>
        <dbReference type="Proteomes" id="UP000612055"/>
    </source>
</evidence>
<dbReference type="AlphaFoldDB" id="A0A835XR57"/>
<dbReference type="EMBL" id="JAEHOE010000108">
    <property type="protein sequence ID" value="KAG2486741.1"/>
    <property type="molecule type" value="Genomic_DNA"/>
</dbReference>
<dbReference type="OrthoDB" id="544259at2759"/>
<keyword evidence="2" id="KW-1185">Reference proteome</keyword>
<name>A0A835XR57_9CHLO</name>
<gene>
    <name evidence="1" type="ORF">HYH03_014667</name>
</gene>
<dbReference type="Proteomes" id="UP000612055">
    <property type="component" value="Unassembled WGS sequence"/>
</dbReference>
<dbReference type="PANTHER" id="PTHR35759">
    <property type="entry name" value="BNAA09G03860D PROTEIN"/>
    <property type="match status" value="1"/>
</dbReference>
<proteinExistence type="predicted"/>
<dbReference type="PANTHER" id="PTHR35759:SF1">
    <property type="entry name" value="OS07G0673000 PROTEIN"/>
    <property type="match status" value="1"/>
</dbReference>
<reference evidence="1" key="1">
    <citation type="journal article" date="2020" name="bioRxiv">
        <title>Comparative genomics of Chlamydomonas.</title>
        <authorList>
            <person name="Craig R.J."/>
            <person name="Hasan A.R."/>
            <person name="Ness R.W."/>
            <person name="Keightley P.D."/>
        </authorList>
    </citation>
    <scope>NUCLEOTIDE SEQUENCE</scope>
    <source>
        <strain evidence="1">CCAP 11/70</strain>
    </source>
</reference>
<organism evidence="1 2">
    <name type="scientific">Edaphochlamys debaryana</name>
    <dbReference type="NCBI Taxonomy" id="47281"/>
    <lineage>
        <taxon>Eukaryota</taxon>
        <taxon>Viridiplantae</taxon>
        <taxon>Chlorophyta</taxon>
        <taxon>core chlorophytes</taxon>
        <taxon>Chlorophyceae</taxon>
        <taxon>CS clade</taxon>
        <taxon>Chlamydomonadales</taxon>
        <taxon>Chlamydomonadales incertae sedis</taxon>
        <taxon>Edaphochlamys</taxon>
    </lineage>
</organism>
<evidence type="ECO:0000313" key="1">
    <source>
        <dbReference type="EMBL" id="KAG2486741.1"/>
    </source>
</evidence>
<accession>A0A835XR57</accession>
<protein>
    <submittedName>
        <fullName evidence="1">Uncharacterized protein</fullName>
    </submittedName>
</protein>
<sequence length="336" mass="35259">MAAVLFARSLQPAPRKRATSLALRCISTALPLDLADASHLQLLRACLARHILQRLADGASLRHLGVIPLHAPVAPPAFAALEQELVREAAVTARTGGRGPHAVLRRHLGQEETHEGHLTPSGKRCLLAPGPRVRRFQDPSLAAFAAAVFRAAEEQRAPLVTLSPHCLFHAHLFLARAPAAGLGLLLHACEYPGWDPEAFPYHLGHCQEGSPLRASPQQLATRNLLWYGGRMAVLDVSPGHVTRGLLWEETAELCTLYEEDWGLPLADLTIEFGGVGGAAKAVGCSGGWAEPGDVGVGLGGRGVGVWGSGGAEVEGGGVPAGPRPLGLVVSLRGGDS</sequence>